<evidence type="ECO:0000313" key="1">
    <source>
        <dbReference type="EMBL" id="TFW32184.1"/>
    </source>
</evidence>
<dbReference type="Gene3D" id="2.60.200.60">
    <property type="match status" value="1"/>
</dbReference>
<dbReference type="Proteomes" id="UP000297258">
    <property type="component" value="Unassembled WGS sequence"/>
</dbReference>
<accession>A0A4Y9SZ83</accession>
<evidence type="ECO:0000313" key="2">
    <source>
        <dbReference type="Proteomes" id="UP000297258"/>
    </source>
</evidence>
<keyword evidence="2" id="KW-1185">Reference proteome</keyword>
<organism evidence="1 2">
    <name type="scientific">Massilia horti</name>
    <dbReference type="NCBI Taxonomy" id="2562153"/>
    <lineage>
        <taxon>Bacteria</taxon>
        <taxon>Pseudomonadati</taxon>
        <taxon>Pseudomonadota</taxon>
        <taxon>Betaproteobacteria</taxon>
        <taxon>Burkholderiales</taxon>
        <taxon>Oxalobacteraceae</taxon>
        <taxon>Telluria group</taxon>
        <taxon>Massilia</taxon>
    </lineage>
</organism>
<sequence length="173" mass="18177">MSLPWIVMGDKTSHGGTVIEGAPTFATEGKQVALVGHMTTCPKCMGGPFPIVTGAPDFVCNGRSVARHGDKTACGASLISGQVVSWWGAETSAPGGEAVLLTIVSALDYDEHFVLLDKNNMKPVEGFAYAITTSKGEQEGRTGADGKTVHVESEKPETVTLNYAVQLQIGIRI</sequence>
<gene>
    <name evidence="1" type="ORF">E4O92_10645</name>
</gene>
<dbReference type="RefSeq" id="WP_135189750.1">
    <property type="nucleotide sequence ID" value="NZ_SPUM01000064.1"/>
</dbReference>
<proteinExistence type="predicted"/>
<reference evidence="1 2" key="1">
    <citation type="submission" date="2019-03" db="EMBL/GenBank/DDBJ databases">
        <title>Draft genome of Massilia hortus sp. nov., a novel bacterial species of the Oxalobacteraceae family.</title>
        <authorList>
            <person name="Peta V."/>
            <person name="Raths R."/>
            <person name="Bucking H."/>
        </authorList>
    </citation>
    <scope>NUCLEOTIDE SEQUENCE [LARGE SCALE GENOMIC DNA]</scope>
    <source>
        <strain evidence="1 2">ONC3</strain>
    </source>
</reference>
<dbReference type="EMBL" id="SPUM01000064">
    <property type="protein sequence ID" value="TFW32184.1"/>
    <property type="molecule type" value="Genomic_DNA"/>
</dbReference>
<dbReference type="Pfam" id="PF05488">
    <property type="entry name" value="PAAR_motif"/>
    <property type="match status" value="1"/>
</dbReference>
<protein>
    <submittedName>
        <fullName evidence="1">PAAR domain-containing protein</fullName>
    </submittedName>
</protein>
<comment type="caution">
    <text evidence="1">The sequence shown here is derived from an EMBL/GenBank/DDBJ whole genome shotgun (WGS) entry which is preliminary data.</text>
</comment>
<dbReference type="InterPro" id="IPR008727">
    <property type="entry name" value="PAAR_motif"/>
</dbReference>
<name>A0A4Y9SZ83_9BURK</name>
<dbReference type="AlphaFoldDB" id="A0A4Y9SZ83"/>
<dbReference type="OrthoDB" id="197187at2"/>
<dbReference type="CDD" id="cd14744">
    <property type="entry name" value="PAAR_CT_2"/>
    <property type="match status" value="1"/>
</dbReference>